<evidence type="ECO:0000313" key="3">
    <source>
        <dbReference type="EMBL" id="OGG39370.1"/>
    </source>
</evidence>
<evidence type="ECO:0000256" key="1">
    <source>
        <dbReference type="SAM" id="Phobius"/>
    </source>
</evidence>
<dbReference type="AlphaFoldDB" id="A0A1F6BR22"/>
<reference evidence="3 4" key="1">
    <citation type="journal article" date="2016" name="Nat. Commun.">
        <title>Thousands of microbial genomes shed light on interconnected biogeochemical processes in an aquifer system.</title>
        <authorList>
            <person name="Anantharaman K."/>
            <person name="Brown C.T."/>
            <person name="Hug L.A."/>
            <person name="Sharon I."/>
            <person name="Castelle C.J."/>
            <person name="Probst A.J."/>
            <person name="Thomas B.C."/>
            <person name="Singh A."/>
            <person name="Wilkins M.J."/>
            <person name="Karaoz U."/>
            <person name="Brodie E.L."/>
            <person name="Williams K.H."/>
            <person name="Hubbard S.S."/>
            <person name="Banfield J.F."/>
        </authorList>
    </citation>
    <scope>NUCLEOTIDE SEQUENCE [LARGE SCALE GENOMIC DNA]</scope>
</reference>
<keyword evidence="1" id="KW-1133">Transmembrane helix</keyword>
<organism evidence="3 4">
    <name type="scientific">Candidatus Jorgensenbacteria bacterium GWC1_48_12</name>
    <dbReference type="NCBI Taxonomy" id="1798469"/>
    <lineage>
        <taxon>Bacteria</taxon>
        <taxon>Candidatus Joergenseniibacteriota</taxon>
    </lineage>
</organism>
<comment type="caution">
    <text evidence="3">The sequence shown here is derived from an EMBL/GenBank/DDBJ whole genome shotgun (WGS) entry which is preliminary data.</text>
</comment>
<dbReference type="Proteomes" id="UP000179324">
    <property type="component" value="Unassembled WGS sequence"/>
</dbReference>
<accession>A0A1F6BR22</accession>
<name>A0A1F6BR22_9BACT</name>
<dbReference type="InterPro" id="IPR021309">
    <property type="entry name" value="YgaP-like_TM"/>
</dbReference>
<protein>
    <recommendedName>
        <fullName evidence="2">Inner membrane protein YgaP-like transmembrane domain-containing protein</fullName>
    </recommendedName>
</protein>
<proteinExistence type="predicted"/>
<feature type="domain" description="Inner membrane protein YgaP-like transmembrane" evidence="2">
    <location>
        <begin position="1"/>
        <end position="63"/>
    </location>
</feature>
<keyword evidence="1" id="KW-0472">Membrane</keyword>
<gene>
    <name evidence="3" type="ORF">A2127_00195</name>
</gene>
<evidence type="ECO:0000313" key="4">
    <source>
        <dbReference type="Proteomes" id="UP000179324"/>
    </source>
</evidence>
<sequence>MNQNLGRLDRTLRFLLAFWWLGPWAPQYDAAWAGVLIAIIGWIALIESFWGWCWLHRLLGIDNRNQ</sequence>
<dbReference type="EMBL" id="MFKI01000013">
    <property type="protein sequence ID" value="OGG39370.1"/>
    <property type="molecule type" value="Genomic_DNA"/>
</dbReference>
<evidence type="ECO:0000259" key="2">
    <source>
        <dbReference type="Pfam" id="PF11127"/>
    </source>
</evidence>
<keyword evidence="1" id="KW-0812">Transmembrane</keyword>
<feature type="transmembrane region" description="Helical" evidence="1">
    <location>
        <begin position="30"/>
        <end position="55"/>
    </location>
</feature>
<dbReference type="Pfam" id="PF11127">
    <property type="entry name" value="YgaP-like_TM"/>
    <property type="match status" value="1"/>
</dbReference>